<comment type="subcellular location">
    <molecule>Phosphatidylserine decarboxylase alpha chain</molecule>
    <subcellularLocation>
        <location evidence="13">Mitochondrion inner membrane</location>
        <topology evidence="13">Peripheral membrane protein</topology>
        <orientation evidence="13">Intermembrane side</orientation>
    </subcellularLocation>
    <text evidence="13">Anchored to the mitochondrial inner membrane through its interaction with the integral membrane beta chain.</text>
</comment>
<comment type="pathway">
    <text evidence="1">Lipid metabolism.</text>
</comment>
<dbReference type="GO" id="GO:0006646">
    <property type="term" value="P:phosphatidylethanolamine biosynthetic process"/>
    <property type="evidence" value="ECO:0007669"/>
    <property type="project" value="UniProtKB-UniRule"/>
</dbReference>
<keyword evidence="15" id="KW-1185">Reference proteome</keyword>
<keyword evidence="6 13" id="KW-0443">Lipid metabolism</keyword>
<keyword evidence="4 13" id="KW-0210">Decarboxylase</keyword>
<keyword evidence="13" id="KW-0865">Zymogen</keyword>
<dbReference type="HOGENOM" id="CLU_029061_3_0_1"/>
<evidence type="ECO:0000256" key="10">
    <source>
        <dbReference type="ARBA" id="ARBA00023264"/>
    </source>
</evidence>
<comment type="subunit">
    <text evidence="13">Heterodimer of a large membrane-associated beta subunit and a small pyruvoyl-containing alpha subunit.</text>
</comment>
<evidence type="ECO:0000256" key="5">
    <source>
        <dbReference type="ARBA" id="ARBA00022989"/>
    </source>
</evidence>
<dbReference type="HAMAP" id="MF_03208">
    <property type="entry name" value="PS_decarb_PSD_B_type1_euk"/>
    <property type="match status" value="1"/>
</dbReference>
<keyword evidence="9 13" id="KW-0456">Lyase</keyword>
<dbReference type="OMA" id="KDYHHYH"/>
<evidence type="ECO:0000256" key="8">
    <source>
        <dbReference type="ARBA" id="ARBA00023209"/>
    </source>
</evidence>
<keyword evidence="13" id="KW-0999">Mitochondrion inner membrane</keyword>
<reference evidence="15" key="1">
    <citation type="submission" date="2011-08" db="EMBL/GenBank/DDBJ databases">
        <authorList>
            <person name="Rombauts S."/>
        </authorList>
    </citation>
    <scope>NUCLEOTIDE SEQUENCE</scope>
    <source>
        <strain evidence="15">London</strain>
    </source>
</reference>
<evidence type="ECO:0000256" key="1">
    <source>
        <dbReference type="ARBA" id="ARBA00005189"/>
    </source>
</evidence>
<comment type="PTM">
    <text evidence="13">Is synthesized initially as an inactive proenzyme. Formation of the active enzyme involves a self-maturation process in which the active site pyruvoyl group is generated from an internal serine residue via an autocatalytic post-translational modification. Two non-identical subunits are generated from the proenzyme in this reaction, and the pyruvate is formed at the N-terminus of the alpha chain, which is derived from the carboxyl end of the proenzyme. The autoendoproteolytic cleavage occurs by a canonical serine protease mechanism, in which the side chain hydroxyl group of the serine supplies its oxygen atom to form the C-terminus of the beta chain, while the remainder of the serine residue undergoes an oxidative deamination to produce ammonia and the pyruvoyl prosthetic group on the alpha chain. During this reaction, the Ser that is part of the protease active site of the proenzyme becomes the pyruvoyl prosthetic group, which constitutes an essential element of the active site of the mature decarboxylase.</text>
</comment>
<sequence>MTSHLIKSLKWKPLSIYAGLGFIGFQGYRINKARFNQSIDFDDTSNNEFSSEPTKFEISLLKLLPLRIASRVWGFVNSINLPEALRGPILQVYVKAFNCDLSEAEIEDLKHYKNLQQFFTRPLKSHVRPIAEHSLTSPSDGTIICFGPIDDHEKVEQVKGATYSLSYFLGPTTWLPEEQNNDTEKSYRSKLLVNETANRLYQCVIYLAPGDYHRFHSPVNWQVKFRRHFSGKLFSVRPTFANWMHGLFQLNERVIYLGEWAHGFFSLSAIGATNVGSVKIYFDYDLRTNKPFCRKYLYKDKVFNEDIFPSKGEPFGEFNLGSTIVLIFEAPKDFKFNLKLGQRIKFGEPLIT</sequence>
<dbReference type="PANTHER" id="PTHR10067:SF6">
    <property type="entry name" value="PHOSPHATIDYLSERINE DECARBOXYLASE PROENZYME, MITOCHONDRIAL"/>
    <property type="match status" value="1"/>
</dbReference>
<dbReference type="EMBL" id="CAEY01001378">
    <property type="status" value="NOT_ANNOTATED_CDS"/>
    <property type="molecule type" value="Genomic_DNA"/>
</dbReference>
<dbReference type="GO" id="GO:0004609">
    <property type="term" value="F:phosphatidylserine decarboxylase activity"/>
    <property type="evidence" value="ECO:0007669"/>
    <property type="project" value="UniProtKB-UniRule"/>
</dbReference>
<dbReference type="KEGG" id="tut:107359993"/>
<proteinExistence type="inferred from homology"/>
<feature type="topological domain" description="Mitochondrial intermembrane" evidence="13">
    <location>
        <begin position="36"/>
        <end position="352"/>
    </location>
</feature>
<evidence type="ECO:0000256" key="7">
    <source>
        <dbReference type="ARBA" id="ARBA00023136"/>
    </source>
</evidence>
<reference evidence="14" key="2">
    <citation type="submission" date="2015-06" db="UniProtKB">
        <authorList>
            <consortium name="EnsemblMetazoa"/>
        </authorList>
    </citation>
    <scope>IDENTIFICATION</scope>
</reference>
<evidence type="ECO:0000256" key="4">
    <source>
        <dbReference type="ARBA" id="ARBA00022793"/>
    </source>
</evidence>
<organism evidence="14 15">
    <name type="scientific">Tetranychus urticae</name>
    <name type="common">Two-spotted spider mite</name>
    <dbReference type="NCBI Taxonomy" id="32264"/>
    <lineage>
        <taxon>Eukaryota</taxon>
        <taxon>Metazoa</taxon>
        <taxon>Ecdysozoa</taxon>
        <taxon>Arthropoda</taxon>
        <taxon>Chelicerata</taxon>
        <taxon>Arachnida</taxon>
        <taxon>Acari</taxon>
        <taxon>Acariformes</taxon>
        <taxon>Trombidiformes</taxon>
        <taxon>Prostigmata</taxon>
        <taxon>Eleutherengona</taxon>
        <taxon>Raphignathae</taxon>
        <taxon>Tetranychoidea</taxon>
        <taxon>Tetranychidae</taxon>
        <taxon>Tetranychus</taxon>
    </lineage>
</organism>
<feature type="topological domain" description="Mitochondrial matrix" evidence="13">
    <location>
        <begin position="1"/>
        <end position="16"/>
    </location>
</feature>
<feature type="active site" description="Charge relay system; for autoendoproteolytic cleavage activity" evidence="13">
    <location>
        <position position="322"/>
    </location>
</feature>
<keyword evidence="2 13" id="KW-0444">Lipid biosynthesis</keyword>
<keyword evidence="7 13" id="KW-0472">Membrane</keyword>
<dbReference type="GO" id="GO:0005743">
    <property type="term" value="C:mitochondrial inner membrane"/>
    <property type="evidence" value="ECO:0007669"/>
    <property type="project" value="UniProtKB-SubCell"/>
</dbReference>
<dbReference type="InterPro" id="IPR033661">
    <property type="entry name" value="PSD_type1_euk"/>
</dbReference>
<keyword evidence="10 13" id="KW-1208">Phospholipid metabolism</keyword>
<comment type="function">
    <text evidence="12">Catalyzes the formation of phosphatidylethanolamine (PtdEtn) from phosphatidylserine (PtdSer). Plays a central role in phospholipid metabolism and in the interorganelle trafficking of phosphatidylserine. May be involved in lipid droplet biogenesis at the endoplasmic reticulum membrane.</text>
</comment>
<dbReference type="PANTHER" id="PTHR10067">
    <property type="entry name" value="PHOSPHATIDYLSERINE DECARBOXYLASE"/>
    <property type="match status" value="1"/>
</dbReference>
<feature type="active site" description="Charge relay system; for autoendoproteolytic cleavage activity" evidence="13">
    <location>
        <position position="140"/>
    </location>
</feature>
<comment type="cofactor">
    <cofactor evidence="13">
        <name>pyruvate</name>
        <dbReference type="ChEBI" id="CHEBI:15361"/>
    </cofactor>
    <text evidence="13">Binds 1 pyruvoyl group covalently per subunit.</text>
</comment>
<comment type="catalytic activity">
    <reaction evidence="13">
        <text>a 1,2-diacyl-sn-glycero-3-phospho-L-serine + H(+) = a 1,2-diacyl-sn-glycero-3-phosphoethanolamine + CO2</text>
        <dbReference type="Rhea" id="RHEA:20828"/>
        <dbReference type="ChEBI" id="CHEBI:15378"/>
        <dbReference type="ChEBI" id="CHEBI:16526"/>
        <dbReference type="ChEBI" id="CHEBI:57262"/>
        <dbReference type="ChEBI" id="CHEBI:64612"/>
        <dbReference type="EC" id="4.1.1.65"/>
    </reaction>
</comment>
<feature type="modified residue" description="Pyruvic acid (Ser); by autocatalysis" evidence="13">
    <location>
        <position position="322"/>
    </location>
</feature>
<feature type="active site" description="Schiff-base intermediate with substrate; via pyruvic acid; for decarboxylase activity" evidence="13">
    <location>
        <position position="322"/>
    </location>
</feature>
<dbReference type="Pfam" id="PF02666">
    <property type="entry name" value="PS_Dcarbxylase"/>
    <property type="match status" value="1"/>
</dbReference>
<keyword evidence="3 13" id="KW-0812">Transmembrane</keyword>
<keyword evidence="8 13" id="KW-0594">Phospholipid biosynthesis</keyword>
<evidence type="ECO:0000256" key="13">
    <source>
        <dbReference type="HAMAP-Rule" id="MF_03208"/>
    </source>
</evidence>
<feature type="chain" id="PRO_5023250362" description="Phosphatidylserine decarboxylase alpha chain" evidence="13">
    <location>
        <begin position="322"/>
        <end position="352"/>
    </location>
</feature>
<keyword evidence="13" id="KW-0496">Mitochondrion</keyword>
<comment type="subcellular location">
    <molecule>Phosphatidylserine decarboxylase beta chain</molecule>
    <subcellularLocation>
        <location evidence="13">Mitochondrion inner membrane</location>
        <topology evidence="13">Single-pass membrane protein</topology>
        <orientation evidence="13">Intermembrane side</orientation>
    </subcellularLocation>
</comment>
<dbReference type="eggNOG" id="KOG2420">
    <property type="taxonomic scope" value="Eukaryota"/>
</dbReference>
<dbReference type="EnsemblMetazoa" id="tetur04g08020.1">
    <property type="protein sequence ID" value="tetur04g08020.1"/>
    <property type="gene ID" value="tetur04g08020"/>
</dbReference>
<accession>T1K3B0</accession>
<gene>
    <name evidence="14" type="primary">107359993</name>
</gene>
<dbReference type="AlphaFoldDB" id="T1K3B0"/>
<evidence type="ECO:0000256" key="2">
    <source>
        <dbReference type="ARBA" id="ARBA00022516"/>
    </source>
</evidence>
<feature type="chain" id="PRO_5023250360" description="Phosphatidylserine decarboxylase beta chain" evidence="13">
    <location>
        <begin position="1"/>
        <end position="321"/>
    </location>
</feature>
<dbReference type="InterPro" id="IPR033177">
    <property type="entry name" value="PSD-B"/>
</dbReference>
<protein>
    <recommendedName>
        <fullName evidence="13">Phosphatidylserine decarboxylase proenzyme, mitochondrial</fullName>
        <ecNumber evidence="13">4.1.1.65</ecNumber>
    </recommendedName>
    <component>
        <recommendedName>
            <fullName evidence="13">Phosphatidylserine decarboxylase beta chain</fullName>
        </recommendedName>
    </component>
    <component>
        <recommendedName>
            <fullName evidence="13">Phosphatidylserine decarboxylase alpha chain</fullName>
        </recommendedName>
    </component>
</protein>
<dbReference type="NCBIfam" id="TIGR00163">
    <property type="entry name" value="PS_decarb"/>
    <property type="match status" value="1"/>
</dbReference>
<dbReference type="STRING" id="32264.T1K3B0"/>
<keyword evidence="5 13" id="KW-1133">Transmembrane helix</keyword>
<comment type="similarity">
    <text evidence="13">Belongs to the phosphatidylserine decarboxylase family. PSD-B subfamily. Eukaryotic type I sub-subfamily.</text>
</comment>
<feature type="active site" description="Charge relay system; for autoendoproteolytic cleavage activity" evidence="13">
    <location>
        <position position="216"/>
    </location>
</feature>
<dbReference type="InterPro" id="IPR003817">
    <property type="entry name" value="PS_Dcarbxylase"/>
</dbReference>
<keyword evidence="11 13" id="KW-0670">Pyruvate</keyword>
<dbReference type="UniPathway" id="UPA00558">
    <property type="reaction ID" value="UER00616"/>
</dbReference>
<dbReference type="OrthoDB" id="4330at2759"/>
<feature type="site" description="Cleavage (non-hydrolytic); by autocatalysis" evidence="13">
    <location>
        <begin position="321"/>
        <end position="322"/>
    </location>
</feature>
<dbReference type="Proteomes" id="UP000015104">
    <property type="component" value="Unassembled WGS sequence"/>
</dbReference>
<evidence type="ECO:0000256" key="6">
    <source>
        <dbReference type="ARBA" id="ARBA00023098"/>
    </source>
</evidence>
<dbReference type="EC" id="4.1.1.65" evidence="13"/>
<evidence type="ECO:0000256" key="9">
    <source>
        <dbReference type="ARBA" id="ARBA00023239"/>
    </source>
</evidence>
<evidence type="ECO:0000313" key="14">
    <source>
        <dbReference type="EnsemblMetazoa" id="tetur04g08020.1"/>
    </source>
</evidence>
<evidence type="ECO:0000256" key="11">
    <source>
        <dbReference type="ARBA" id="ARBA00023317"/>
    </source>
</evidence>
<evidence type="ECO:0000313" key="15">
    <source>
        <dbReference type="Proteomes" id="UP000015104"/>
    </source>
</evidence>
<dbReference type="GO" id="GO:0016540">
    <property type="term" value="P:protein autoprocessing"/>
    <property type="evidence" value="ECO:0007669"/>
    <property type="project" value="UniProtKB-UniRule"/>
</dbReference>
<name>T1K3B0_TETUR</name>
<evidence type="ECO:0000256" key="3">
    <source>
        <dbReference type="ARBA" id="ARBA00022692"/>
    </source>
</evidence>
<evidence type="ECO:0000256" key="12">
    <source>
        <dbReference type="ARBA" id="ARBA00045136"/>
    </source>
</evidence>
<comment type="pathway">
    <text evidence="13">Phospholipid metabolism; phosphatidylethanolamine biosynthesis; phosphatidylethanolamine from CDP-diacylglycerol: step 2/2.</text>
</comment>